<keyword evidence="3 8" id="KW-0028">Amino-acid biosynthesis</keyword>
<comment type="pathway">
    <text evidence="2 8">Amino-acid biosynthesis; L-tryptophan biosynthesis; L-tryptophan from chorismate: step 4/5.</text>
</comment>
<dbReference type="Gene3D" id="3.20.20.70">
    <property type="entry name" value="Aldolase class I"/>
    <property type="match status" value="1"/>
</dbReference>
<dbReference type="Pfam" id="PF00218">
    <property type="entry name" value="IGPS"/>
    <property type="match status" value="1"/>
</dbReference>
<dbReference type="OrthoDB" id="9804217at2"/>
<dbReference type="Proteomes" id="UP000094291">
    <property type="component" value="Unassembled WGS sequence"/>
</dbReference>
<evidence type="ECO:0000256" key="8">
    <source>
        <dbReference type="HAMAP-Rule" id="MF_00134"/>
    </source>
</evidence>
<dbReference type="InterPro" id="IPR045186">
    <property type="entry name" value="Indole-3-glycerol_P_synth"/>
</dbReference>
<evidence type="ECO:0000256" key="4">
    <source>
        <dbReference type="ARBA" id="ARBA00022793"/>
    </source>
</evidence>
<evidence type="ECO:0000256" key="2">
    <source>
        <dbReference type="ARBA" id="ARBA00004696"/>
    </source>
</evidence>
<dbReference type="PANTHER" id="PTHR22854:SF2">
    <property type="entry name" value="INDOLE-3-GLYCEROL-PHOSPHATE SYNTHASE"/>
    <property type="match status" value="1"/>
</dbReference>
<dbReference type="InterPro" id="IPR011060">
    <property type="entry name" value="RibuloseP-bd_barrel"/>
</dbReference>
<organism evidence="10 11">
    <name type="scientific">Terasakiispira papahanaumokuakeensis</name>
    <dbReference type="NCBI Taxonomy" id="197479"/>
    <lineage>
        <taxon>Bacteria</taxon>
        <taxon>Pseudomonadati</taxon>
        <taxon>Pseudomonadota</taxon>
        <taxon>Gammaproteobacteria</taxon>
        <taxon>Oceanospirillales</taxon>
        <taxon>Terasakiispira</taxon>
    </lineage>
</organism>
<dbReference type="GO" id="GO:0004425">
    <property type="term" value="F:indole-3-glycerol-phosphate synthase activity"/>
    <property type="evidence" value="ECO:0007669"/>
    <property type="project" value="UniProtKB-UniRule"/>
</dbReference>
<keyword evidence="5 8" id="KW-0822">Tryptophan biosynthesis</keyword>
<comment type="similarity">
    <text evidence="8">Belongs to the TrpC family.</text>
</comment>
<dbReference type="EMBL" id="MDTQ01000001">
    <property type="protein sequence ID" value="ODC02540.1"/>
    <property type="molecule type" value="Genomic_DNA"/>
</dbReference>
<accession>A0A1E2V6A1</accession>
<dbReference type="GO" id="GO:0004640">
    <property type="term" value="F:phosphoribosylanthranilate isomerase activity"/>
    <property type="evidence" value="ECO:0007669"/>
    <property type="project" value="TreeGrafter"/>
</dbReference>
<feature type="domain" description="Indole-3-glycerol phosphate synthase" evidence="9">
    <location>
        <begin position="8"/>
        <end position="263"/>
    </location>
</feature>
<dbReference type="PROSITE" id="PS00614">
    <property type="entry name" value="IGPS"/>
    <property type="match status" value="1"/>
</dbReference>
<comment type="caution">
    <text evidence="10">The sequence shown here is derived from an EMBL/GenBank/DDBJ whole genome shotgun (WGS) entry which is preliminary data.</text>
</comment>
<dbReference type="GO" id="GO:0000162">
    <property type="term" value="P:L-tryptophan biosynthetic process"/>
    <property type="evidence" value="ECO:0007669"/>
    <property type="project" value="UniProtKB-UniRule"/>
</dbReference>
<dbReference type="NCBIfam" id="NF001373">
    <property type="entry name" value="PRK00278.1-6"/>
    <property type="match status" value="1"/>
</dbReference>
<evidence type="ECO:0000256" key="1">
    <source>
        <dbReference type="ARBA" id="ARBA00001633"/>
    </source>
</evidence>
<dbReference type="PANTHER" id="PTHR22854">
    <property type="entry name" value="TRYPTOPHAN BIOSYNTHESIS PROTEIN"/>
    <property type="match status" value="1"/>
</dbReference>
<dbReference type="EC" id="4.1.1.48" evidence="8"/>
<keyword evidence="6 8" id="KW-0057">Aromatic amino acid biosynthesis</keyword>
<sequence length="274" mass="30840">MTDTPTILKRIIDRKHQEVANRSHQINLPQMRERAEHGDAVRGFSDALIERIQRAEPAVIAEIKKASPSKGVLRDDFVPAEIALRYQQSGAACLSVLTDHDFFQGHERYLQQAREACSLPAIRKDFIVDEYQVYEARAIGADAILLIAAALDDVKMHDLNLLAHELGMDVLVEVHNAEELERALQMPNRLIGINNRNLHTFDVSLQTTFDLLKSLPEERYVITESGILGRADVDLMQQHQVYGFLVGEAFMRAPDPGQALQALFFPQHSPQEAS</sequence>
<dbReference type="AlphaFoldDB" id="A0A1E2V6A1"/>
<evidence type="ECO:0000313" key="10">
    <source>
        <dbReference type="EMBL" id="ODC02540.1"/>
    </source>
</evidence>
<dbReference type="FunFam" id="3.20.20.70:FF:000024">
    <property type="entry name" value="Indole-3-glycerol phosphate synthase"/>
    <property type="match status" value="1"/>
</dbReference>
<keyword evidence="11" id="KW-1185">Reference proteome</keyword>
<dbReference type="CDD" id="cd00331">
    <property type="entry name" value="IGPS"/>
    <property type="match status" value="1"/>
</dbReference>
<dbReference type="SUPFAM" id="SSF51366">
    <property type="entry name" value="Ribulose-phoshate binding barrel"/>
    <property type="match status" value="1"/>
</dbReference>
<evidence type="ECO:0000313" key="11">
    <source>
        <dbReference type="Proteomes" id="UP000094291"/>
    </source>
</evidence>
<dbReference type="HAMAP" id="MF_00134_B">
    <property type="entry name" value="IGPS_B"/>
    <property type="match status" value="1"/>
</dbReference>
<dbReference type="NCBIfam" id="NF001377">
    <property type="entry name" value="PRK00278.2-4"/>
    <property type="match status" value="1"/>
</dbReference>
<dbReference type="UniPathway" id="UPA00035">
    <property type="reaction ID" value="UER00043"/>
</dbReference>
<gene>
    <name evidence="8 10" type="primary">trpC</name>
    <name evidence="10" type="ORF">BFW38_02255</name>
</gene>
<evidence type="ECO:0000256" key="3">
    <source>
        <dbReference type="ARBA" id="ARBA00022605"/>
    </source>
</evidence>
<protein>
    <recommendedName>
        <fullName evidence="8">Indole-3-glycerol phosphate synthase</fullName>
        <shortName evidence="8">IGPS</shortName>
        <ecNumber evidence="8">4.1.1.48</ecNumber>
    </recommendedName>
</protein>
<dbReference type="STRING" id="197479.BFW38_02255"/>
<keyword evidence="7 8" id="KW-0456">Lyase</keyword>
<dbReference type="RefSeq" id="WP_068996925.1">
    <property type="nucleotide sequence ID" value="NZ_MDTQ01000001.1"/>
</dbReference>
<evidence type="ECO:0000256" key="7">
    <source>
        <dbReference type="ARBA" id="ARBA00023239"/>
    </source>
</evidence>
<comment type="catalytic activity">
    <reaction evidence="1 8">
        <text>1-(2-carboxyphenylamino)-1-deoxy-D-ribulose 5-phosphate + H(+) = (1S,2R)-1-C-(indol-3-yl)glycerol 3-phosphate + CO2 + H2O</text>
        <dbReference type="Rhea" id="RHEA:23476"/>
        <dbReference type="ChEBI" id="CHEBI:15377"/>
        <dbReference type="ChEBI" id="CHEBI:15378"/>
        <dbReference type="ChEBI" id="CHEBI:16526"/>
        <dbReference type="ChEBI" id="CHEBI:58613"/>
        <dbReference type="ChEBI" id="CHEBI:58866"/>
        <dbReference type="EC" id="4.1.1.48"/>
    </reaction>
</comment>
<evidence type="ECO:0000259" key="9">
    <source>
        <dbReference type="Pfam" id="PF00218"/>
    </source>
</evidence>
<dbReference type="InterPro" id="IPR013785">
    <property type="entry name" value="Aldolase_TIM"/>
</dbReference>
<evidence type="ECO:0000256" key="6">
    <source>
        <dbReference type="ARBA" id="ARBA00023141"/>
    </source>
</evidence>
<proteinExistence type="inferred from homology"/>
<reference evidence="10 11" key="1">
    <citation type="submission" date="2016-08" db="EMBL/GenBank/DDBJ databases">
        <authorList>
            <person name="Seilhamer J.J."/>
        </authorList>
    </citation>
    <scope>NUCLEOTIDE SEQUENCE [LARGE SCALE GENOMIC DNA]</scope>
    <source>
        <strain evidence="10 11">PH27A</strain>
    </source>
</reference>
<keyword evidence="4 8" id="KW-0210">Decarboxylase</keyword>
<name>A0A1E2V6A1_9GAMM</name>
<evidence type="ECO:0000256" key="5">
    <source>
        <dbReference type="ARBA" id="ARBA00022822"/>
    </source>
</evidence>
<dbReference type="InterPro" id="IPR001468">
    <property type="entry name" value="Indole-3-GlycerolPSynthase_CS"/>
</dbReference>
<dbReference type="InterPro" id="IPR013798">
    <property type="entry name" value="Indole-3-glycerol_P_synth_dom"/>
</dbReference>